<evidence type="ECO:0000256" key="3">
    <source>
        <dbReference type="ARBA" id="ARBA00022448"/>
    </source>
</evidence>
<dbReference type="GO" id="GO:0006882">
    <property type="term" value="P:intracellular zinc ion homeostasis"/>
    <property type="evidence" value="ECO:0007669"/>
    <property type="project" value="TreeGrafter"/>
</dbReference>
<dbReference type="AlphaFoldDB" id="A0A815B284"/>
<feature type="transmembrane region" description="Helical" evidence="9">
    <location>
        <begin position="328"/>
        <end position="349"/>
    </location>
</feature>
<feature type="compositionally biased region" description="Basic and acidic residues" evidence="8">
    <location>
        <begin position="203"/>
        <end position="225"/>
    </location>
</feature>
<evidence type="ECO:0000256" key="9">
    <source>
        <dbReference type="SAM" id="Phobius"/>
    </source>
</evidence>
<evidence type="ECO:0000256" key="1">
    <source>
        <dbReference type="ARBA" id="ARBA00004141"/>
    </source>
</evidence>
<feature type="domain" description="Cation efflux protein cytoplasmic" evidence="11">
    <location>
        <begin position="398"/>
        <end position="471"/>
    </location>
</feature>
<dbReference type="EMBL" id="CAJNOH010001970">
    <property type="protein sequence ID" value="CAF1263966.1"/>
    <property type="molecule type" value="Genomic_DNA"/>
</dbReference>
<name>A0A815B284_9BILA</name>
<dbReference type="PANTHER" id="PTHR45820:SF4">
    <property type="entry name" value="ZINC TRANSPORTER 63C, ISOFORM F"/>
    <property type="match status" value="1"/>
</dbReference>
<keyword evidence="6 9" id="KW-1133">Transmembrane helix</keyword>
<protein>
    <recommendedName>
        <fullName evidence="16">Zinc transporter 1</fullName>
    </recommendedName>
</protein>
<accession>A0A815B284</accession>
<dbReference type="Pfam" id="PF16916">
    <property type="entry name" value="ZT_dimer"/>
    <property type="match status" value="1"/>
</dbReference>
<feature type="region of interest" description="Disordered" evidence="8">
    <location>
        <begin position="236"/>
        <end position="255"/>
    </location>
</feature>
<evidence type="ECO:0000256" key="4">
    <source>
        <dbReference type="ARBA" id="ARBA00022692"/>
    </source>
</evidence>
<keyword evidence="4 9" id="KW-0812">Transmembrane</keyword>
<proteinExistence type="inferred from homology"/>
<dbReference type="Gene3D" id="1.20.1510.10">
    <property type="entry name" value="Cation efflux protein transmembrane domain"/>
    <property type="match status" value="2"/>
</dbReference>
<feature type="transmembrane region" description="Helical" evidence="9">
    <location>
        <begin position="70"/>
        <end position="90"/>
    </location>
</feature>
<evidence type="ECO:0000313" key="14">
    <source>
        <dbReference type="Proteomes" id="UP000663854"/>
    </source>
</evidence>
<dbReference type="InterPro" id="IPR027470">
    <property type="entry name" value="Cation_efflux_CTD"/>
</dbReference>
<feature type="transmembrane region" description="Helical" evidence="9">
    <location>
        <begin position="134"/>
        <end position="157"/>
    </location>
</feature>
<evidence type="ECO:0000259" key="11">
    <source>
        <dbReference type="Pfam" id="PF16916"/>
    </source>
</evidence>
<sequence length="576" mass="64544">MKNTICSLHREKFLYSEFLLPFYSDETVIKTAFLRYITMVKKSAEVAAVISPSTTSKRQRSVQFYSTKTFRLLTMLSLTLSFFIIELVVGNITKSLALVADAFHMLSDIISLLIGLFAVRIAKRRSNINTFGWVRAEIVGANINTVFLLALCLTIIFDSIKRFIEPEPIVNVNLLLIVGSIGLGINIIGLLLFRSFHGHSHSGGDEAHSHSHNEGEHGHSHDATNKSKLTKRLKKSIEMKEDATESDRNNTTAETYDDDIDPLEVIIASSEFQRHSFRALDEAIVDCTCHAHDALQRTHSHSPNVDAADSSTKNVRSKKTSSMNMHGVFLHVLADTLGSIVVIISSLIIKFVPHDPENHKHWTVYVDPTLSILIVIIITISAIPLLKETTYILLQTVPRNIEVDSLKKQLLDHVPEIDGIHELHIWRLTSSAIIATAHLRRRSLTDYMAVANKVKRFFHGVGIHSTTIQYECSDDERQDYLVKKNNKDKESKSTEVDCLLGCPDESCDTKTCCTKDSIRTDAVSSITKDGTTNEQPTDVIGISIKIENEPSQPYNIDHNMYTQAIEKDPLLKSDQA</sequence>
<evidence type="ECO:0000256" key="2">
    <source>
        <dbReference type="ARBA" id="ARBA00008873"/>
    </source>
</evidence>
<dbReference type="InterPro" id="IPR027469">
    <property type="entry name" value="Cation_efflux_TMD_sf"/>
</dbReference>
<evidence type="ECO:0000259" key="10">
    <source>
        <dbReference type="Pfam" id="PF01545"/>
    </source>
</evidence>
<dbReference type="PANTHER" id="PTHR45820">
    <property type="entry name" value="FI23527P1"/>
    <property type="match status" value="1"/>
</dbReference>
<dbReference type="Proteomes" id="UP000663870">
    <property type="component" value="Unassembled WGS sequence"/>
</dbReference>
<gene>
    <name evidence="13" type="ORF">JXQ802_LOCUS43140</name>
    <name evidence="12" type="ORF">PYM288_LOCUS28027</name>
</gene>
<dbReference type="GO" id="GO:0016020">
    <property type="term" value="C:membrane"/>
    <property type="evidence" value="ECO:0007669"/>
    <property type="project" value="UniProtKB-SubCell"/>
</dbReference>
<evidence type="ECO:0000256" key="6">
    <source>
        <dbReference type="ARBA" id="ARBA00022989"/>
    </source>
</evidence>
<feature type="transmembrane region" description="Helical" evidence="9">
    <location>
        <begin position="169"/>
        <end position="193"/>
    </location>
</feature>
<comment type="similarity">
    <text evidence="2">Belongs to the cation diffusion facilitator (CDF) transporter (TC 2.A.4) family. SLC30A subfamily.</text>
</comment>
<dbReference type="GO" id="GO:0005385">
    <property type="term" value="F:zinc ion transmembrane transporter activity"/>
    <property type="evidence" value="ECO:0007669"/>
    <property type="project" value="TreeGrafter"/>
</dbReference>
<evidence type="ECO:0008006" key="16">
    <source>
        <dbReference type="Google" id="ProtNLM"/>
    </source>
</evidence>
<evidence type="ECO:0000313" key="13">
    <source>
        <dbReference type="EMBL" id="CAF1543824.1"/>
    </source>
</evidence>
<feature type="compositionally biased region" description="Basic and acidic residues" evidence="8">
    <location>
        <begin position="236"/>
        <end position="248"/>
    </location>
</feature>
<keyword evidence="3" id="KW-0813">Transport</keyword>
<feature type="region of interest" description="Disordered" evidence="8">
    <location>
        <begin position="203"/>
        <end position="228"/>
    </location>
</feature>
<dbReference type="Proteomes" id="UP000663854">
    <property type="component" value="Unassembled WGS sequence"/>
</dbReference>
<feature type="transmembrane region" description="Helical" evidence="9">
    <location>
        <begin position="102"/>
        <end position="122"/>
    </location>
</feature>
<evidence type="ECO:0000313" key="15">
    <source>
        <dbReference type="Proteomes" id="UP000663870"/>
    </source>
</evidence>
<dbReference type="SUPFAM" id="SSF161111">
    <property type="entry name" value="Cation efflux protein transmembrane domain-like"/>
    <property type="match status" value="1"/>
</dbReference>
<dbReference type="InterPro" id="IPR058533">
    <property type="entry name" value="Cation_efflux_TM"/>
</dbReference>
<dbReference type="EMBL" id="CAJNOL010003049">
    <property type="protein sequence ID" value="CAF1543824.1"/>
    <property type="molecule type" value="Genomic_DNA"/>
</dbReference>
<comment type="caution">
    <text evidence="12">The sequence shown here is derived from an EMBL/GenBank/DDBJ whole genome shotgun (WGS) entry which is preliminary data.</text>
</comment>
<feature type="domain" description="Cation efflux protein transmembrane" evidence="10">
    <location>
        <begin position="73"/>
        <end position="394"/>
    </location>
</feature>
<dbReference type="GO" id="GO:0010312">
    <property type="term" value="P:detoxification of zinc ion"/>
    <property type="evidence" value="ECO:0007669"/>
    <property type="project" value="TreeGrafter"/>
</dbReference>
<feature type="transmembrane region" description="Helical" evidence="9">
    <location>
        <begin position="369"/>
        <end position="386"/>
    </location>
</feature>
<dbReference type="InterPro" id="IPR002524">
    <property type="entry name" value="Cation_efflux"/>
</dbReference>
<evidence type="ECO:0000256" key="8">
    <source>
        <dbReference type="SAM" id="MobiDB-lite"/>
    </source>
</evidence>
<evidence type="ECO:0000256" key="5">
    <source>
        <dbReference type="ARBA" id="ARBA00022833"/>
    </source>
</evidence>
<comment type="subcellular location">
    <subcellularLocation>
        <location evidence="1">Membrane</location>
        <topology evidence="1">Multi-pass membrane protein</topology>
    </subcellularLocation>
</comment>
<keyword evidence="5" id="KW-0862">Zinc</keyword>
<dbReference type="NCBIfam" id="TIGR01297">
    <property type="entry name" value="CDF"/>
    <property type="match status" value="1"/>
</dbReference>
<organism evidence="12 14">
    <name type="scientific">Rotaria sordida</name>
    <dbReference type="NCBI Taxonomy" id="392033"/>
    <lineage>
        <taxon>Eukaryota</taxon>
        <taxon>Metazoa</taxon>
        <taxon>Spiralia</taxon>
        <taxon>Gnathifera</taxon>
        <taxon>Rotifera</taxon>
        <taxon>Eurotatoria</taxon>
        <taxon>Bdelloidea</taxon>
        <taxon>Philodinida</taxon>
        <taxon>Philodinidae</taxon>
        <taxon>Rotaria</taxon>
    </lineage>
</organism>
<evidence type="ECO:0000256" key="7">
    <source>
        <dbReference type="ARBA" id="ARBA00023136"/>
    </source>
</evidence>
<keyword evidence="15" id="KW-1185">Reference proteome</keyword>
<keyword evidence="7 9" id="KW-0472">Membrane</keyword>
<evidence type="ECO:0000313" key="12">
    <source>
        <dbReference type="EMBL" id="CAF1263966.1"/>
    </source>
</evidence>
<reference evidence="12" key="1">
    <citation type="submission" date="2021-02" db="EMBL/GenBank/DDBJ databases">
        <authorList>
            <person name="Nowell W R."/>
        </authorList>
    </citation>
    <scope>NUCLEOTIDE SEQUENCE</scope>
</reference>
<dbReference type="Pfam" id="PF01545">
    <property type="entry name" value="Cation_efflux"/>
    <property type="match status" value="1"/>
</dbReference>